<organism evidence="2">
    <name type="scientific">Arion vulgaris</name>
    <dbReference type="NCBI Taxonomy" id="1028688"/>
    <lineage>
        <taxon>Eukaryota</taxon>
        <taxon>Metazoa</taxon>
        <taxon>Spiralia</taxon>
        <taxon>Lophotrochozoa</taxon>
        <taxon>Mollusca</taxon>
        <taxon>Gastropoda</taxon>
        <taxon>Heterobranchia</taxon>
        <taxon>Euthyneura</taxon>
        <taxon>Panpulmonata</taxon>
        <taxon>Eupulmonata</taxon>
        <taxon>Stylommatophora</taxon>
        <taxon>Helicina</taxon>
        <taxon>Arionoidea</taxon>
        <taxon>Arionidae</taxon>
        <taxon>Arion</taxon>
    </lineage>
</organism>
<reference evidence="2" key="1">
    <citation type="submission" date="2014-12" db="EMBL/GenBank/DDBJ databases">
        <title>Insight into the proteome of Arion vulgaris.</title>
        <authorList>
            <person name="Aradska J."/>
            <person name="Bulat T."/>
            <person name="Smidak R."/>
            <person name="Sarate P."/>
            <person name="Gangsoo J."/>
            <person name="Sialana F."/>
            <person name="Bilban M."/>
            <person name="Lubec G."/>
        </authorList>
    </citation>
    <scope>NUCLEOTIDE SEQUENCE</scope>
    <source>
        <tissue evidence="2">Skin</tissue>
    </source>
</reference>
<evidence type="ECO:0000256" key="1">
    <source>
        <dbReference type="SAM" id="MobiDB-lite"/>
    </source>
</evidence>
<dbReference type="EMBL" id="HACG01044190">
    <property type="protein sequence ID" value="CEK91055.1"/>
    <property type="molecule type" value="Transcribed_RNA"/>
</dbReference>
<dbReference type="AlphaFoldDB" id="A0A0B7BFY0"/>
<evidence type="ECO:0000313" key="2">
    <source>
        <dbReference type="EMBL" id="CEK91055.1"/>
    </source>
</evidence>
<protein>
    <submittedName>
        <fullName evidence="2">Uncharacterized protein</fullName>
    </submittedName>
</protein>
<gene>
    <name evidence="2" type="primary">ORF180769</name>
</gene>
<name>A0A0B7BFY0_9EUPU</name>
<proteinExistence type="predicted"/>
<feature type="compositionally biased region" description="Polar residues" evidence="1">
    <location>
        <begin position="49"/>
        <end position="61"/>
    </location>
</feature>
<feature type="region of interest" description="Disordered" evidence="1">
    <location>
        <begin position="45"/>
        <end position="72"/>
    </location>
</feature>
<sequence length="72" mass="8315">MKKGGSREHSDNWQNQWELRLRRTVSLLTRQSNFMAYYQLYEDHHHSTPDTSTGAPISASTIPAEPNTPIRC</sequence>
<accession>A0A0B7BFY0</accession>